<evidence type="ECO:0000313" key="2">
    <source>
        <dbReference type="EMBL" id="GGJ65686.1"/>
    </source>
</evidence>
<accession>A0A917P7L9</accession>
<sequence>MTNPEKIERTEIIAAEPVESLAAMLDIDVPFAAGDTLLPLWHWAHLLERSAESDLGEDGHPVVGIPAPPAPGRRRMFAGGRVTTHRLLHIGKPATKVTSIARTLDKEGRTGLLTFTTVQQQIFQDGELVIHEEQDIVYRAPGSNALPTPPAPPAPPAGPTLDMAVDERLLFRFSALTYNAHRIHYDLDWCVKEGYDGLVIHGPLLAFMMGEHMRREGIDLVGRTYGYRLVSPMKKPQTFSVVPGPDGLVKGAEARSAAGAVCAVSTLTEA</sequence>
<dbReference type="PANTHER" id="PTHR28152">
    <property type="entry name" value="HYDROXYACYL-THIOESTER DEHYDRATASE TYPE 2, MITOCHONDRIAL"/>
    <property type="match status" value="1"/>
</dbReference>
<gene>
    <name evidence="2" type="ORF">GCM10010121_090460</name>
</gene>
<reference evidence="2" key="2">
    <citation type="submission" date="2020-09" db="EMBL/GenBank/DDBJ databases">
        <authorList>
            <person name="Sun Q."/>
            <person name="Ohkuma M."/>
        </authorList>
    </citation>
    <scope>NUCLEOTIDE SEQUENCE</scope>
    <source>
        <strain evidence="2">JCM 3086</strain>
    </source>
</reference>
<keyword evidence="3" id="KW-1185">Reference proteome</keyword>
<dbReference type="SUPFAM" id="SSF54637">
    <property type="entry name" value="Thioesterase/thiol ester dehydrase-isomerase"/>
    <property type="match status" value="1"/>
</dbReference>
<dbReference type="InterPro" id="IPR052741">
    <property type="entry name" value="Mitochondrial_HTD2"/>
</dbReference>
<evidence type="ECO:0000256" key="1">
    <source>
        <dbReference type="SAM" id="MobiDB-lite"/>
    </source>
</evidence>
<dbReference type="GO" id="GO:0019171">
    <property type="term" value="F:(3R)-hydroxyacyl-[acyl-carrier-protein] dehydratase activity"/>
    <property type="evidence" value="ECO:0007669"/>
    <property type="project" value="TreeGrafter"/>
</dbReference>
<dbReference type="Proteomes" id="UP000657574">
    <property type="component" value="Unassembled WGS sequence"/>
</dbReference>
<evidence type="ECO:0000313" key="3">
    <source>
        <dbReference type="Proteomes" id="UP000657574"/>
    </source>
</evidence>
<comment type="caution">
    <text evidence="2">The sequence shown here is derived from an EMBL/GenBank/DDBJ whole genome shotgun (WGS) entry which is preliminary data.</text>
</comment>
<name>A0A917P7L9_9ACTN</name>
<dbReference type="Gene3D" id="3.10.129.10">
    <property type="entry name" value="Hotdog Thioesterase"/>
    <property type="match status" value="1"/>
</dbReference>
<organism evidence="2 3">
    <name type="scientific">Streptomyces brasiliensis</name>
    <dbReference type="NCBI Taxonomy" id="1954"/>
    <lineage>
        <taxon>Bacteria</taxon>
        <taxon>Bacillati</taxon>
        <taxon>Actinomycetota</taxon>
        <taxon>Actinomycetes</taxon>
        <taxon>Kitasatosporales</taxon>
        <taxon>Streptomycetaceae</taxon>
        <taxon>Streptomyces</taxon>
    </lineage>
</organism>
<dbReference type="PANTHER" id="PTHR28152:SF1">
    <property type="entry name" value="HYDROXYACYL-THIOESTER DEHYDRATASE TYPE 2, MITOCHONDRIAL"/>
    <property type="match status" value="1"/>
</dbReference>
<dbReference type="EMBL" id="BMQA01000087">
    <property type="protein sequence ID" value="GGJ65686.1"/>
    <property type="molecule type" value="Genomic_DNA"/>
</dbReference>
<feature type="region of interest" description="Disordered" evidence="1">
    <location>
        <begin position="55"/>
        <end position="74"/>
    </location>
</feature>
<dbReference type="InterPro" id="IPR029069">
    <property type="entry name" value="HotDog_dom_sf"/>
</dbReference>
<proteinExistence type="predicted"/>
<dbReference type="RefSeq" id="WP_189317126.1">
    <property type="nucleotide sequence ID" value="NZ_BMQA01000087.1"/>
</dbReference>
<evidence type="ECO:0008006" key="4">
    <source>
        <dbReference type="Google" id="ProtNLM"/>
    </source>
</evidence>
<protein>
    <recommendedName>
        <fullName evidence="4">Mesaconyl-C4 CoA hydratase</fullName>
    </recommendedName>
</protein>
<reference evidence="2" key="1">
    <citation type="journal article" date="2014" name="Int. J. Syst. Evol. Microbiol.">
        <title>Complete genome sequence of Corynebacterium casei LMG S-19264T (=DSM 44701T), isolated from a smear-ripened cheese.</title>
        <authorList>
            <consortium name="US DOE Joint Genome Institute (JGI-PGF)"/>
            <person name="Walter F."/>
            <person name="Albersmeier A."/>
            <person name="Kalinowski J."/>
            <person name="Ruckert C."/>
        </authorList>
    </citation>
    <scope>NUCLEOTIDE SEQUENCE</scope>
    <source>
        <strain evidence="2">JCM 3086</strain>
    </source>
</reference>
<dbReference type="AlphaFoldDB" id="A0A917P7L9"/>